<organism evidence="8 9">
    <name type="scientific">Cotesia congregata</name>
    <name type="common">Parasitoid wasp</name>
    <name type="synonym">Apanteles congregatus</name>
    <dbReference type="NCBI Taxonomy" id="51543"/>
    <lineage>
        <taxon>Eukaryota</taxon>
        <taxon>Metazoa</taxon>
        <taxon>Ecdysozoa</taxon>
        <taxon>Arthropoda</taxon>
        <taxon>Hexapoda</taxon>
        <taxon>Insecta</taxon>
        <taxon>Pterygota</taxon>
        <taxon>Neoptera</taxon>
        <taxon>Endopterygota</taxon>
        <taxon>Hymenoptera</taxon>
        <taxon>Apocrita</taxon>
        <taxon>Ichneumonoidea</taxon>
        <taxon>Braconidae</taxon>
        <taxon>Microgastrinae</taxon>
        <taxon>Cotesia</taxon>
    </lineage>
</organism>
<dbReference type="SMART" id="SM00409">
    <property type="entry name" value="IG"/>
    <property type="match status" value="3"/>
</dbReference>
<dbReference type="GO" id="GO:0016020">
    <property type="term" value="C:membrane"/>
    <property type="evidence" value="ECO:0007669"/>
    <property type="project" value="UniProtKB-SubCell"/>
</dbReference>
<evidence type="ECO:0000256" key="4">
    <source>
        <dbReference type="SAM" id="MobiDB-lite"/>
    </source>
</evidence>
<comment type="caution">
    <text evidence="8">The sequence shown here is derived from an EMBL/GenBank/DDBJ whole genome shotgun (WGS) entry which is preliminary data.</text>
</comment>
<dbReference type="InterPro" id="IPR013162">
    <property type="entry name" value="CD80_C2-set"/>
</dbReference>
<dbReference type="SUPFAM" id="SSF49265">
    <property type="entry name" value="Fibronectin type III"/>
    <property type="match status" value="1"/>
</dbReference>
<keyword evidence="9" id="KW-1185">Reference proteome</keyword>
<dbReference type="SUPFAM" id="SSF48726">
    <property type="entry name" value="Immunoglobulin"/>
    <property type="match status" value="5"/>
</dbReference>
<keyword evidence="3" id="KW-1015">Disulfide bond</keyword>
<evidence type="ECO:0000313" key="9">
    <source>
        <dbReference type="Proteomes" id="UP000786811"/>
    </source>
</evidence>
<feature type="domain" description="Ig-like" evidence="6">
    <location>
        <begin position="317"/>
        <end position="409"/>
    </location>
</feature>
<dbReference type="InterPro" id="IPR003961">
    <property type="entry name" value="FN3_dom"/>
</dbReference>
<dbReference type="Pfam" id="PF08205">
    <property type="entry name" value="C2-set_2"/>
    <property type="match status" value="1"/>
</dbReference>
<feature type="region of interest" description="Disordered" evidence="4">
    <location>
        <begin position="860"/>
        <end position="902"/>
    </location>
</feature>
<keyword evidence="5" id="KW-1133">Transmembrane helix</keyword>
<dbReference type="Pfam" id="PF13895">
    <property type="entry name" value="Ig_2"/>
    <property type="match status" value="1"/>
</dbReference>
<dbReference type="Proteomes" id="UP000786811">
    <property type="component" value="Unassembled WGS sequence"/>
</dbReference>
<dbReference type="Pfam" id="PF00047">
    <property type="entry name" value="ig"/>
    <property type="match status" value="1"/>
</dbReference>
<dbReference type="PROSITE" id="PS50853">
    <property type="entry name" value="FN3"/>
    <property type="match status" value="1"/>
</dbReference>
<dbReference type="CDD" id="cd00063">
    <property type="entry name" value="FN3"/>
    <property type="match status" value="1"/>
</dbReference>
<keyword evidence="5" id="KW-0812">Transmembrane</keyword>
<feature type="domain" description="Fibronectin type-III" evidence="7">
    <location>
        <begin position="511"/>
        <end position="606"/>
    </location>
</feature>
<dbReference type="Gene3D" id="2.60.40.10">
    <property type="entry name" value="Immunoglobulins"/>
    <property type="match status" value="6"/>
</dbReference>
<comment type="subcellular location">
    <subcellularLocation>
        <location evidence="1">Membrane</location>
        <topology evidence="1">Single-pass membrane protein</topology>
    </subcellularLocation>
</comment>
<feature type="domain" description="Ig-like" evidence="6">
    <location>
        <begin position="418"/>
        <end position="493"/>
    </location>
</feature>
<feature type="transmembrane region" description="Helical" evidence="5">
    <location>
        <begin position="629"/>
        <end position="651"/>
    </location>
</feature>
<dbReference type="Pfam" id="PF13927">
    <property type="entry name" value="Ig_3"/>
    <property type="match status" value="1"/>
</dbReference>
<evidence type="ECO:0000313" key="8">
    <source>
        <dbReference type="EMBL" id="CAG5099815.1"/>
    </source>
</evidence>
<evidence type="ECO:0000259" key="6">
    <source>
        <dbReference type="PROSITE" id="PS50835"/>
    </source>
</evidence>
<evidence type="ECO:0000256" key="2">
    <source>
        <dbReference type="ARBA" id="ARBA00023136"/>
    </source>
</evidence>
<dbReference type="SMART" id="SM00408">
    <property type="entry name" value="IGc2"/>
    <property type="match status" value="3"/>
</dbReference>
<feature type="domain" description="Ig-like" evidence="6">
    <location>
        <begin position="121"/>
        <end position="219"/>
    </location>
</feature>
<feature type="domain" description="Ig-like" evidence="6">
    <location>
        <begin position="238"/>
        <end position="312"/>
    </location>
</feature>
<dbReference type="EMBL" id="CAJNRD030001122">
    <property type="protein sequence ID" value="CAG5099815.1"/>
    <property type="molecule type" value="Genomic_DNA"/>
</dbReference>
<dbReference type="CDD" id="cd00096">
    <property type="entry name" value="Ig"/>
    <property type="match status" value="1"/>
</dbReference>
<keyword evidence="2 5" id="KW-0472">Membrane</keyword>
<name>A0A8J2HJL8_COTCN</name>
<dbReference type="InterPro" id="IPR036116">
    <property type="entry name" value="FN3_sf"/>
</dbReference>
<proteinExistence type="predicted"/>
<dbReference type="InterPro" id="IPR003599">
    <property type="entry name" value="Ig_sub"/>
</dbReference>
<dbReference type="AlphaFoldDB" id="A0A8J2HJL8"/>
<dbReference type="InterPro" id="IPR036179">
    <property type="entry name" value="Ig-like_dom_sf"/>
</dbReference>
<evidence type="ECO:0000256" key="5">
    <source>
        <dbReference type="SAM" id="Phobius"/>
    </source>
</evidence>
<dbReference type="InterPro" id="IPR013151">
    <property type="entry name" value="Immunoglobulin_dom"/>
</dbReference>
<accession>A0A8J2HJL8</accession>
<dbReference type="PROSITE" id="PS50835">
    <property type="entry name" value="IG_LIKE"/>
    <property type="match status" value="5"/>
</dbReference>
<dbReference type="InterPro" id="IPR003598">
    <property type="entry name" value="Ig_sub2"/>
</dbReference>
<evidence type="ECO:0000256" key="3">
    <source>
        <dbReference type="ARBA" id="ARBA00023157"/>
    </source>
</evidence>
<dbReference type="InterPro" id="IPR013783">
    <property type="entry name" value="Ig-like_fold"/>
</dbReference>
<evidence type="ECO:0000259" key="7">
    <source>
        <dbReference type="PROSITE" id="PS50853"/>
    </source>
</evidence>
<reference evidence="8" key="1">
    <citation type="submission" date="2021-04" db="EMBL/GenBank/DDBJ databases">
        <authorList>
            <person name="Chebbi M.A.C M."/>
        </authorList>
    </citation>
    <scope>NUCLEOTIDE SEQUENCE</scope>
</reference>
<evidence type="ECO:0000256" key="1">
    <source>
        <dbReference type="ARBA" id="ARBA00004167"/>
    </source>
</evidence>
<gene>
    <name evidence="8" type="ORF">HICCMSTLAB_LOCUS9248</name>
</gene>
<dbReference type="PANTHER" id="PTHR23278">
    <property type="entry name" value="SIDESTEP PROTEIN"/>
    <property type="match status" value="1"/>
</dbReference>
<feature type="compositionally biased region" description="Polar residues" evidence="4">
    <location>
        <begin position="872"/>
        <end position="884"/>
    </location>
</feature>
<protein>
    <submittedName>
        <fullName evidence="8">Similar to syg-2: Synaptogenesis protein syg-2 (Caenorhabditis elegans)</fullName>
    </submittedName>
</protein>
<feature type="domain" description="Ig-like" evidence="6">
    <location>
        <begin position="1"/>
        <end position="116"/>
    </location>
</feature>
<dbReference type="PANTHER" id="PTHR23278:SF25">
    <property type="entry name" value="GH14967P"/>
    <property type="match status" value="1"/>
</dbReference>
<sequence length="902" mass="99782">MFVEVPISHVVAIVGDPTYLPCDISTSDEGDSVHLVLWYREDLGASVYSIDARDRDFDIAERWSDDAVFSNRAYFRPDKKPAELGVDRIREEDAGIYRCRVDFRLGQTRNSKVNLTVIVPPKKVVIIDENGITRDKQVGPYLEGDDLELHCDVYGGKPPPSVTWYRGHKLISNKPEVMREGVLRSTILIKNLGRRDVQSELTCSANNNNRSIPLSATVRIDMTFGPLDPLSSDKRYDLVCATSGSRPPALVTWWRDGQRLNDSNETTSNDGNVTTSVLSFVPSKSDAGRHLSCRAENPIMGMGPIEDEWVLEIQYRPETRIQLGTSLNRNAIREGTDVYFDCLINAKPGVYKVEWRHDNRTLQHNTTLGIIISNQSLVLQGVERRSAGNYTCVGFNTEGDGESKPFHLNVMFAPTCKPNQTKIHGVAKQEKANISCQVDANPPVVEFRWTFNNSAESIDVAAGHIIKSGTSSVVSYTPMTELDYGTLLCWANNAIGNQLVPCVYHIIPAGHPDMVHNCTTHNASTSSFSLRCAEGFNGGLQQFFLLEVRESNSQEIRANLTSSTPQFSVSHLEPGLLYHACVYAFNEKGRSEPLVVQAGTLRLPEKQLTSETAGKSRERPRHHVKLTPMLSVMIGVVAALVIVAVIVMIVLRIQNGNPDDQGKPHLEDLDKNTKVIPIQRELRFREGCNLLVDEKHTTGTFGKSLEASAGELSETDDKNPDIIPQQVATAAEEPSDYVRKRRLQAVSTIDTSPSRSLLEQPPLQQQALAGHGNYVGYCTIRSGMPLRELSALTSSKHKSPMMNNQVYETGMCTLPRQHWPSPGISHHQSMTMTMNPPVLYTGLGVLRTCPSATILTKDHEAPASRVMVPQQRCVQTSSASSKDSSGMPMAQGPVTKRESSVE</sequence>
<dbReference type="OrthoDB" id="6431884at2759"/>
<dbReference type="InterPro" id="IPR007110">
    <property type="entry name" value="Ig-like_dom"/>
</dbReference>